<feature type="compositionally biased region" description="Low complexity" evidence="1">
    <location>
        <begin position="13"/>
        <end position="30"/>
    </location>
</feature>
<sequence>MAPWTVMTDPTRSPADPSPSSASPSSQSHPETPLVHLCAKPDWVRAHAYGRLAPDSLDQVGFIHLSALEQVHIPANAIFRDRTDLVLLEIDPARVPADIVWEDGDPPHPDGIQFPHLYGPLPVTAVSRVHDYLPESDGTFAARTTFHHP</sequence>
<reference evidence="3" key="1">
    <citation type="journal article" date="2019" name="Int. J. Syst. Evol. Microbiol.">
        <title>The Global Catalogue of Microorganisms (GCM) 10K type strain sequencing project: providing services to taxonomists for standard genome sequencing and annotation.</title>
        <authorList>
            <consortium name="The Broad Institute Genomics Platform"/>
            <consortium name="The Broad Institute Genome Sequencing Center for Infectious Disease"/>
            <person name="Wu L."/>
            <person name="Ma J."/>
        </authorList>
    </citation>
    <scope>NUCLEOTIDE SEQUENCE [LARGE SCALE GENOMIC DNA]</scope>
    <source>
        <strain evidence="3">CCM 7855</strain>
    </source>
</reference>
<dbReference type="PANTHER" id="PTHR34129:SF1">
    <property type="entry name" value="DUF952 DOMAIN-CONTAINING PROTEIN"/>
    <property type="match status" value="1"/>
</dbReference>
<gene>
    <name evidence="2" type="ORF">GCM10007298_40720</name>
</gene>
<feature type="region of interest" description="Disordered" evidence="1">
    <location>
        <begin position="1"/>
        <end position="33"/>
    </location>
</feature>
<dbReference type="Proteomes" id="UP000632454">
    <property type="component" value="Unassembled WGS sequence"/>
</dbReference>
<organism evidence="2 3">
    <name type="scientific">Williamsia phyllosphaerae</name>
    <dbReference type="NCBI Taxonomy" id="885042"/>
    <lineage>
        <taxon>Bacteria</taxon>
        <taxon>Bacillati</taxon>
        <taxon>Actinomycetota</taxon>
        <taxon>Actinomycetes</taxon>
        <taxon>Mycobacteriales</taxon>
        <taxon>Nocardiaceae</taxon>
        <taxon>Williamsia</taxon>
    </lineage>
</organism>
<proteinExistence type="predicted"/>
<evidence type="ECO:0000313" key="2">
    <source>
        <dbReference type="EMBL" id="GGF40848.1"/>
    </source>
</evidence>
<dbReference type="EMBL" id="BMCS01000003">
    <property type="protein sequence ID" value="GGF40848.1"/>
    <property type="molecule type" value="Genomic_DNA"/>
</dbReference>
<keyword evidence="3" id="KW-1185">Reference proteome</keyword>
<evidence type="ECO:0008006" key="4">
    <source>
        <dbReference type="Google" id="ProtNLM"/>
    </source>
</evidence>
<dbReference type="Pfam" id="PF06108">
    <property type="entry name" value="DUF952"/>
    <property type="match status" value="1"/>
</dbReference>
<dbReference type="Gene3D" id="3.20.170.20">
    <property type="entry name" value="Protein of unknown function DUF952"/>
    <property type="match status" value="1"/>
</dbReference>
<comment type="caution">
    <text evidence="2">The sequence shown here is derived from an EMBL/GenBank/DDBJ whole genome shotgun (WGS) entry which is preliminary data.</text>
</comment>
<dbReference type="PANTHER" id="PTHR34129">
    <property type="entry name" value="BLR1139 PROTEIN"/>
    <property type="match status" value="1"/>
</dbReference>
<evidence type="ECO:0000313" key="3">
    <source>
        <dbReference type="Proteomes" id="UP000632454"/>
    </source>
</evidence>
<accession>A0ABQ1V8H1</accession>
<dbReference type="SUPFAM" id="SSF56399">
    <property type="entry name" value="ADP-ribosylation"/>
    <property type="match status" value="1"/>
</dbReference>
<dbReference type="InterPro" id="IPR009297">
    <property type="entry name" value="DUF952"/>
</dbReference>
<name>A0ABQ1V8H1_9NOCA</name>
<protein>
    <recommendedName>
        <fullName evidence="4">DUF952 domain-containing protein</fullName>
    </recommendedName>
</protein>
<evidence type="ECO:0000256" key="1">
    <source>
        <dbReference type="SAM" id="MobiDB-lite"/>
    </source>
</evidence>